<dbReference type="GO" id="GO:0003677">
    <property type="term" value="F:DNA binding"/>
    <property type="evidence" value="ECO:0007669"/>
    <property type="project" value="UniProtKB-UniRule"/>
</dbReference>
<dbReference type="GO" id="GO:0015074">
    <property type="term" value="P:DNA integration"/>
    <property type="evidence" value="ECO:0007669"/>
    <property type="project" value="UniProtKB-KW"/>
</dbReference>
<dbReference type="Gene3D" id="1.10.443.10">
    <property type="entry name" value="Intergrase catalytic core"/>
    <property type="match status" value="1"/>
</dbReference>
<dbReference type="EMBL" id="JPXY01000021">
    <property type="protein sequence ID" value="KGQ32568.1"/>
    <property type="molecule type" value="Genomic_DNA"/>
</dbReference>
<dbReference type="RefSeq" id="WP_039135006.1">
    <property type="nucleotide sequence ID" value="NZ_JPXY01000021.1"/>
</dbReference>
<dbReference type="AlphaFoldDB" id="A0A0A2XK37"/>
<dbReference type="PANTHER" id="PTHR30629">
    <property type="entry name" value="PROPHAGE INTEGRASE"/>
    <property type="match status" value="1"/>
</dbReference>
<dbReference type="InterPro" id="IPR025166">
    <property type="entry name" value="Integrase_DNA_bind_dom"/>
</dbReference>
<dbReference type="GO" id="GO:0006310">
    <property type="term" value="P:DNA recombination"/>
    <property type="evidence" value="ECO:0007669"/>
    <property type="project" value="UniProtKB-KW"/>
</dbReference>
<evidence type="ECO:0000256" key="5">
    <source>
        <dbReference type="PROSITE-ProRule" id="PRU01248"/>
    </source>
</evidence>
<evidence type="ECO:0000313" key="9">
    <source>
        <dbReference type="Proteomes" id="UP000030418"/>
    </source>
</evidence>
<gene>
    <name evidence="8" type="ORF">P375_04970</name>
</gene>
<protein>
    <submittedName>
        <fullName evidence="8">Integrase</fullName>
    </submittedName>
</protein>
<feature type="domain" description="Core-binding (CB)" evidence="7">
    <location>
        <begin position="102"/>
        <end position="182"/>
    </location>
</feature>
<keyword evidence="4" id="KW-0233">DNA recombination</keyword>
<sequence>MSRIVKPLTNTAIQNLKPTNKEYTKSDGNGLYIRVRSNGSKYWYFSYKFLNRSRKISLGEYPFLSLAAARELAQTYKSLLLRNIDPVEYLQEQKNKLLYENITLSEMAKKWKDKRISQKKFKIETINEAYRRIEIHILPVIGNLPIKDVSISSVMPALEALKNTNTLYKINVSLRQILQMAEDEDLINKNPLRRLHEEFNYIPPEHQPTIAPHKLPSLFRALNNANIQRPTALLIEWQLLTMLRPAEAVSVEWSEIDFENDAVHIPAEKMKGRKRAHSVPLSKQALYILKQMRQFTGNRKHIFASYSAPYDKPMSTQSANVALKRMGFKGILVSHGLRSIASTYLHELDRFSSEAIELCLAHENKGKVRAAYDRSRKWKARKEIMQEWGDYVESCKIEAIKAL</sequence>
<dbReference type="SUPFAM" id="SSF56349">
    <property type="entry name" value="DNA breaking-rejoining enzymes"/>
    <property type="match status" value="1"/>
</dbReference>
<keyword evidence="3 5" id="KW-0238">DNA-binding</keyword>
<keyword evidence="2" id="KW-0229">DNA integration</keyword>
<dbReference type="InterPro" id="IPR053876">
    <property type="entry name" value="Phage_int_M"/>
</dbReference>
<dbReference type="Pfam" id="PF13356">
    <property type="entry name" value="Arm-DNA-bind_3"/>
    <property type="match status" value="1"/>
</dbReference>
<dbReference type="Proteomes" id="UP000030418">
    <property type="component" value="Unassembled WGS sequence"/>
</dbReference>
<dbReference type="PROSITE" id="PS51898">
    <property type="entry name" value="TYR_RECOMBINASE"/>
    <property type="match status" value="1"/>
</dbReference>
<dbReference type="Gene3D" id="3.30.160.390">
    <property type="entry name" value="Integrase, DNA-binding domain"/>
    <property type="match status" value="1"/>
</dbReference>
<keyword evidence="9" id="KW-1185">Reference proteome</keyword>
<comment type="caution">
    <text evidence="8">The sequence shown here is derived from an EMBL/GenBank/DDBJ whole genome shotgun (WGS) entry which is preliminary data.</text>
</comment>
<evidence type="ECO:0000256" key="1">
    <source>
        <dbReference type="ARBA" id="ARBA00008857"/>
    </source>
</evidence>
<proteinExistence type="inferred from homology"/>
<organism evidence="8 9">
    <name type="scientific">Gallibacterium genomosp. 2</name>
    <dbReference type="NCBI Taxonomy" id="155517"/>
    <lineage>
        <taxon>Bacteria</taxon>
        <taxon>Pseudomonadati</taxon>
        <taxon>Pseudomonadota</taxon>
        <taxon>Gammaproteobacteria</taxon>
        <taxon>Pasteurellales</taxon>
        <taxon>Pasteurellaceae</taxon>
        <taxon>Gallibacterium</taxon>
    </lineage>
</organism>
<dbReference type="Pfam" id="PF00589">
    <property type="entry name" value="Phage_integrase"/>
    <property type="match status" value="1"/>
</dbReference>
<dbReference type="InterPro" id="IPR050808">
    <property type="entry name" value="Phage_Integrase"/>
</dbReference>
<dbReference type="InterPro" id="IPR038488">
    <property type="entry name" value="Integrase_DNA-bd_sf"/>
</dbReference>
<name>A0A0A2XK37_9PAST</name>
<evidence type="ECO:0000313" key="8">
    <source>
        <dbReference type="EMBL" id="KGQ32568.1"/>
    </source>
</evidence>
<evidence type="ECO:0000256" key="2">
    <source>
        <dbReference type="ARBA" id="ARBA00022908"/>
    </source>
</evidence>
<feature type="domain" description="Tyr recombinase" evidence="6">
    <location>
        <begin position="205"/>
        <end position="385"/>
    </location>
</feature>
<evidence type="ECO:0000259" key="7">
    <source>
        <dbReference type="PROSITE" id="PS51900"/>
    </source>
</evidence>
<dbReference type="Pfam" id="PF22022">
    <property type="entry name" value="Phage_int_M"/>
    <property type="match status" value="1"/>
</dbReference>
<evidence type="ECO:0000259" key="6">
    <source>
        <dbReference type="PROSITE" id="PS51898"/>
    </source>
</evidence>
<dbReference type="InterPro" id="IPR002104">
    <property type="entry name" value="Integrase_catalytic"/>
</dbReference>
<dbReference type="InterPro" id="IPR044068">
    <property type="entry name" value="CB"/>
</dbReference>
<dbReference type="PANTHER" id="PTHR30629:SF6">
    <property type="entry name" value="PROPHAGE INTEGRASE INTA-RELATED"/>
    <property type="match status" value="1"/>
</dbReference>
<dbReference type="CDD" id="cd00801">
    <property type="entry name" value="INT_P4_C"/>
    <property type="match status" value="1"/>
</dbReference>
<dbReference type="InterPro" id="IPR010998">
    <property type="entry name" value="Integrase_recombinase_N"/>
</dbReference>
<evidence type="ECO:0000256" key="3">
    <source>
        <dbReference type="ARBA" id="ARBA00023125"/>
    </source>
</evidence>
<dbReference type="PROSITE" id="PS51900">
    <property type="entry name" value="CB"/>
    <property type="match status" value="1"/>
</dbReference>
<comment type="similarity">
    <text evidence="1">Belongs to the 'phage' integrase family.</text>
</comment>
<dbReference type="Gene3D" id="1.10.150.130">
    <property type="match status" value="1"/>
</dbReference>
<dbReference type="InterPro" id="IPR011010">
    <property type="entry name" value="DNA_brk_join_enz"/>
</dbReference>
<accession>A0A0A2XK37</accession>
<dbReference type="InterPro" id="IPR013762">
    <property type="entry name" value="Integrase-like_cat_sf"/>
</dbReference>
<reference evidence="8 9" key="1">
    <citation type="submission" date="2014-08" db="EMBL/GenBank/DDBJ databases">
        <title>Chaperone-usher fimbriae in a diverse selection of Gallibacterium genomes.</title>
        <authorList>
            <person name="Kudirkiene E."/>
            <person name="Bager R.J."/>
            <person name="Johnson T.J."/>
            <person name="Bojesen A.M."/>
        </authorList>
    </citation>
    <scope>NUCLEOTIDE SEQUENCE [LARGE SCALE GENOMIC DNA]</scope>
    <source>
        <strain evidence="8 9">CCM5976</strain>
    </source>
</reference>
<evidence type="ECO:0000256" key="4">
    <source>
        <dbReference type="ARBA" id="ARBA00023172"/>
    </source>
</evidence>